<accession>A0AAD5JG52</accession>
<keyword evidence="2" id="KW-1185">Reference proteome</keyword>
<sequence length="130" mass="14881">MIEFTFDLRSNIQKSGCLRCASSNLSFIHGIKYPDNFIDFQYSNLTGFSVSIVHSRLQYTFKRSCSVSGVHQVISRDQYPTQKEKRFYKMAESVLTIVGPTVAEHMIGLANVSRTNESFLQRKATVFVRK</sequence>
<reference evidence="1 2" key="1">
    <citation type="journal article" date="2022" name="Plant J.">
        <title>Strategies of tolerance reflected in two North American maple genomes.</title>
        <authorList>
            <person name="McEvoy S.L."/>
            <person name="Sezen U.U."/>
            <person name="Trouern-Trend A."/>
            <person name="McMahon S.M."/>
            <person name="Schaberg P.G."/>
            <person name="Yang J."/>
            <person name="Wegrzyn J.L."/>
            <person name="Swenson N.G."/>
        </authorList>
    </citation>
    <scope>NUCLEOTIDE SEQUENCE [LARGE SCALE GENOMIC DNA]</scope>
    <source>
        <strain evidence="1">91603</strain>
    </source>
</reference>
<dbReference type="EMBL" id="JAJSOW010000002">
    <property type="protein sequence ID" value="KAI9198833.1"/>
    <property type="molecule type" value="Genomic_DNA"/>
</dbReference>
<evidence type="ECO:0000313" key="2">
    <source>
        <dbReference type="Proteomes" id="UP001064489"/>
    </source>
</evidence>
<comment type="caution">
    <text evidence="1">The sequence shown here is derived from an EMBL/GenBank/DDBJ whole genome shotgun (WGS) entry which is preliminary data.</text>
</comment>
<gene>
    <name evidence="1" type="ORF">LWI28_022771</name>
</gene>
<dbReference type="AlphaFoldDB" id="A0AAD5JG52"/>
<organism evidence="1 2">
    <name type="scientific">Acer negundo</name>
    <name type="common">Box elder</name>
    <dbReference type="NCBI Taxonomy" id="4023"/>
    <lineage>
        <taxon>Eukaryota</taxon>
        <taxon>Viridiplantae</taxon>
        <taxon>Streptophyta</taxon>
        <taxon>Embryophyta</taxon>
        <taxon>Tracheophyta</taxon>
        <taxon>Spermatophyta</taxon>
        <taxon>Magnoliopsida</taxon>
        <taxon>eudicotyledons</taxon>
        <taxon>Gunneridae</taxon>
        <taxon>Pentapetalae</taxon>
        <taxon>rosids</taxon>
        <taxon>malvids</taxon>
        <taxon>Sapindales</taxon>
        <taxon>Sapindaceae</taxon>
        <taxon>Hippocastanoideae</taxon>
        <taxon>Acereae</taxon>
        <taxon>Acer</taxon>
    </lineage>
</organism>
<protein>
    <submittedName>
        <fullName evidence="1">Uncharacterized protein</fullName>
    </submittedName>
</protein>
<proteinExistence type="predicted"/>
<evidence type="ECO:0000313" key="1">
    <source>
        <dbReference type="EMBL" id="KAI9198833.1"/>
    </source>
</evidence>
<name>A0AAD5JG52_ACENE</name>
<dbReference type="Proteomes" id="UP001064489">
    <property type="component" value="Chromosome 13"/>
</dbReference>